<organism evidence="1 2">
    <name type="scientific">Fimbriimonas ginsengisoli</name>
    <dbReference type="NCBI Taxonomy" id="1005039"/>
    <lineage>
        <taxon>Bacteria</taxon>
        <taxon>Bacillati</taxon>
        <taxon>Armatimonadota</taxon>
        <taxon>Fimbriimonadia</taxon>
        <taxon>Fimbriimonadales</taxon>
        <taxon>Fimbriimonadaceae</taxon>
        <taxon>Fimbriimonas</taxon>
    </lineage>
</organism>
<reference evidence="1" key="1">
    <citation type="submission" date="2020-07" db="EMBL/GenBank/DDBJ databases">
        <title>Huge and variable diversity of episymbiotic CPR bacteria and DPANN archaea in groundwater ecosystems.</title>
        <authorList>
            <person name="He C.Y."/>
            <person name="Keren R."/>
            <person name="Whittaker M."/>
            <person name="Farag I.F."/>
            <person name="Doudna J."/>
            <person name="Cate J.H.D."/>
            <person name="Banfield J.F."/>
        </authorList>
    </citation>
    <scope>NUCLEOTIDE SEQUENCE</scope>
    <source>
        <strain evidence="1">NC_groundwater_17_Pr7_B-0.1um_64_12</strain>
    </source>
</reference>
<dbReference type="EMBL" id="JACOSL010000006">
    <property type="protein sequence ID" value="MBI1755656.1"/>
    <property type="molecule type" value="Genomic_DNA"/>
</dbReference>
<name>A0A931PVJ9_FIMGI</name>
<sequence length="37" mass="4088">MAHGYDVIRTERVVAIIERWLPSLIADTLALLPEAGP</sequence>
<gene>
    <name evidence="1" type="ORF">HYR64_00935</name>
</gene>
<comment type="caution">
    <text evidence="1">The sequence shown here is derived from an EMBL/GenBank/DDBJ whole genome shotgun (WGS) entry which is preliminary data.</text>
</comment>
<protein>
    <submittedName>
        <fullName evidence="1">Uncharacterized protein</fullName>
    </submittedName>
</protein>
<dbReference type="AlphaFoldDB" id="A0A931PVJ9"/>
<accession>A0A931PVJ9</accession>
<dbReference type="Proteomes" id="UP000727962">
    <property type="component" value="Unassembled WGS sequence"/>
</dbReference>
<evidence type="ECO:0000313" key="2">
    <source>
        <dbReference type="Proteomes" id="UP000727962"/>
    </source>
</evidence>
<proteinExistence type="predicted"/>
<evidence type="ECO:0000313" key="1">
    <source>
        <dbReference type="EMBL" id="MBI1755656.1"/>
    </source>
</evidence>